<dbReference type="Pfam" id="PF00251">
    <property type="entry name" value="Glyco_hydro_32N"/>
    <property type="match status" value="1"/>
</dbReference>
<dbReference type="Proteomes" id="UP000199046">
    <property type="component" value="Unassembled WGS sequence"/>
</dbReference>
<dbReference type="SMART" id="SM00640">
    <property type="entry name" value="Glyco_32"/>
    <property type="match status" value="1"/>
</dbReference>
<keyword evidence="6" id="KW-1185">Reference proteome</keyword>
<dbReference type="PROSITE" id="PS00609">
    <property type="entry name" value="GLYCOSYL_HYDROL_F32"/>
    <property type="match status" value="1"/>
</dbReference>
<dbReference type="AlphaFoldDB" id="A0A1I1GMN6"/>
<keyword evidence="3" id="KW-0326">Glycosidase</keyword>
<dbReference type="GO" id="GO:0005987">
    <property type="term" value="P:sucrose catabolic process"/>
    <property type="evidence" value="ECO:0007669"/>
    <property type="project" value="TreeGrafter"/>
</dbReference>
<accession>A0A1I1GMN6</accession>
<keyword evidence="2" id="KW-0378">Hydrolase</keyword>
<dbReference type="InterPro" id="IPR013148">
    <property type="entry name" value="Glyco_hydro_32_N"/>
</dbReference>
<dbReference type="EMBL" id="FOLY01000001">
    <property type="protein sequence ID" value="SFC12705.1"/>
    <property type="molecule type" value="Genomic_DNA"/>
</dbReference>
<sequence>MTGAPPLEALTQRPLRHFTPPQGWMNDPNGLVYHDGEYHLFYQYHPDNLVWGPMHWGHAVSRDLYHWQHLPIALTPDEDGMCFSGSAVVDGHGVSGLFDGGEGLVAFYTAHRFIGDDEAHYEQEQHLAWSRDNGRSWHKYVGNPIIAAPGFRDFRDPKVIYHEQSGRWVMALACGQHIRFYTADNLLDWQLASEFGHDQGCHTNGPWECPDLFELPVEGSSHGASRWVLVVGVGIDHDGPQDSMGSFTQYFIGHFDGERFHNDNPDEPLLLMDQGRDFYAVQSFSDVPDRRLAIAWLNNWQYAGHTPEAGWRGAMTLPRELYLAATDHGIRLHQRFVPELARSVSPLEVAPFDAPLKEGHHLLATPGADLVRGALTLEPAAGSRLVLSLQQGTQQQLILCAGDDTTEVAYRREGHSGVTRVDQHFPGERRAGELDGRQIRIQWWVDHGSVEMLIHGRTRQLSITLAGFLLPHRYPVTLSVQSGSVHLIDISLDAG</sequence>
<dbReference type="InterPro" id="IPR023296">
    <property type="entry name" value="Glyco_hydro_beta-prop_sf"/>
</dbReference>
<dbReference type="SUPFAM" id="SSF75005">
    <property type="entry name" value="Arabinanase/levansucrase/invertase"/>
    <property type="match status" value="1"/>
</dbReference>
<dbReference type="PANTHER" id="PTHR42800">
    <property type="entry name" value="EXOINULINASE INUD (AFU_ORTHOLOGUE AFUA_5G00480)"/>
    <property type="match status" value="1"/>
</dbReference>
<reference evidence="6" key="1">
    <citation type="submission" date="2016-10" db="EMBL/GenBank/DDBJ databases">
        <authorList>
            <person name="Varghese N."/>
            <person name="Submissions S."/>
        </authorList>
    </citation>
    <scope>NUCLEOTIDE SEQUENCE [LARGE SCALE GENOMIC DNA]</scope>
    <source>
        <strain evidence="6">DSM 23439</strain>
    </source>
</reference>
<dbReference type="PANTHER" id="PTHR42800:SF1">
    <property type="entry name" value="EXOINULINASE INUD (AFU_ORTHOLOGUE AFUA_5G00480)"/>
    <property type="match status" value="1"/>
</dbReference>
<dbReference type="InterPro" id="IPR001362">
    <property type="entry name" value="Glyco_hydro_32"/>
</dbReference>
<feature type="domain" description="Glycosyl hydrolase family 32 N-terminal" evidence="4">
    <location>
        <begin position="17"/>
        <end position="326"/>
    </location>
</feature>
<dbReference type="RefSeq" id="WP_090130685.1">
    <property type="nucleotide sequence ID" value="NZ_FOLY01000001.1"/>
</dbReference>
<dbReference type="GO" id="GO:0005737">
    <property type="term" value="C:cytoplasm"/>
    <property type="evidence" value="ECO:0007669"/>
    <property type="project" value="TreeGrafter"/>
</dbReference>
<dbReference type="CDD" id="cd18622">
    <property type="entry name" value="GH32_Inu-like"/>
    <property type="match status" value="1"/>
</dbReference>
<evidence type="ECO:0000259" key="4">
    <source>
        <dbReference type="Pfam" id="PF00251"/>
    </source>
</evidence>
<dbReference type="GO" id="GO:0004575">
    <property type="term" value="F:sucrose alpha-glucosidase activity"/>
    <property type="evidence" value="ECO:0007669"/>
    <property type="project" value="TreeGrafter"/>
</dbReference>
<dbReference type="Gene3D" id="2.115.10.20">
    <property type="entry name" value="Glycosyl hydrolase domain, family 43"/>
    <property type="match status" value="1"/>
</dbReference>
<evidence type="ECO:0000313" key="5">
    <source>
        <dbReference type="EMBL" id="SFC12705.1"/>
    </source>
</evidence>
<evidence type="ECO:0000256" key="1">
    <source>
        <dbReference type="ARBA" id="ARBA00009902"/>
    </source>
</evidence>
<evidence type="ECO:0000313" key="6">
    <source>
        <dbReference type="Proteomes" id="UP000199046"/>
    </source>
</evidence>
<dbReference type="OrthoDB" id="9801455at2"/>
<protein>
    <submittedName>
        <fullName evidence="5">Fructan beta-fructosidase</fullName>
    </submittedName>
</protein>
<evidence type="ECO:0000256" key="2">
    <source>
        <dbReference type="ARBA" id="ARBA00022801"/>
    </source>
</evidence>
<evidence type="ECO:0000256" key="3">
    <source>
        <dbReference type="ARBA" id="ARBA00023295"/>
    </source>
</evidence>
<gene>
    <name evidence="5" type="ORF">SAMN05421848_0649</name>
</gene>
<comment type="similarity">
    <text evidence="1">Belongs to the glycosyl hydrolase 32 family.</text>
</comment>
<dbReference type="InterPro" id="IPR018053">
    <property type="entry name" value="Glyco_hydro_32_AS"/>
</dbReference>
<organism evidence="5 6">
    <name type="scientific">Kushneria avicenniae</name>
    <dbReference type="NCBI Taxonomy" id="402385"/>
    <lineage>
        <taxon>Bacteria</taxon>
        <taxon>Pseudomonadati</taxon>
        <taxon>Pseudomonadota</taxon>
        <taxon>Gammaproteobacteria</taxon>
        <taxon>Oceanospirillales</taxon>
        <taxon>Halomonadaceae</taxon>
        <taxon>Kushneria</taxon>
    </lineage>
</organism>
<proteinExistence type="inferred from homology"/>
<dbReference type="STRING" id="402385.SAMN05421848_0649"/>
<name>A0A1I1GMN6_9GAMM</name>